<name>A0A540LRZ2_MALBA</name>
<protein>
    <submittedName>
        <fullName evidence="2">Uncharacterized protein</fullName>
    </submittedName>
</protein>
<feature type="region of interest" description="Disordered" evidence="1">
    <location>
        <begin position="1"/>
        <end position="33"/>
    </location>
</feature>
<feature type="compositionally biased region" description="Low complexity" evidence="1">
    <location>
        <begin position="1"/>
        <end position="16"/>
    </location>
</feature>
<dbReference type="EMBL" id="VIEB01000484">
    <property type="protein sequence ID" value="TQD89245.1"/>
    <property type="molecule type" value="Genomic_DNA"/>
</dbReference>
<proteinExistence type="predicted"/>
<organism evidence="2 3">
    <name type="scientific">Malus baccata</name>
    <name type="common">Siberian crab apple</name>
    <name type="synonym">Pyrus baccata</name>
    <dbReference type="NCBI Taxonomy" id="106549"/>
    <lineage>
        <taxon>Eukaryota</taxon>
        <taxon>Viridiplantae</taxon>
        <taxon>Streptophyta</taxon>
        <taxon>Embryophyta</taxon>
        <taxon>Tracheophyta</taxon>
        <taxon>Spermatophyta</taxon>
        <taxon>Magnoliopsida</taxon>
        <taxon>eudicotyledons</taxon>
        <taxon>Gunneridae</taxon>
        <taxon>Pentapetalae</taxon>
        <taxon>rosids</taxon>
        <taxon>fabids</taxon>
        <taxon>Rosales</taxon>
        <taxon>Rosaceae</taxon>
        <taxon>Amygdaloideae</taxon>
        <taxon>Maleae</taxon>
        <taxon>Malus</taxon>
    </lineage>
</organism>
<evidence type="ECO:0000256" key="1">
    <source>
        <dbReference type="SAM" id="MobiDB-lite"/>
    </source>
</evidence>
<reference evidence="2 3" key="1">
    <citation type="journal article" date="2019" name="G3 (Bethesda)">
        <title>Sequencing of a Wild Apple (Malus baccata) Genome Unravels the Differences Between Cultivated and Wild Apple Species Regarding Disease Resistance and Cold Tolerance.</title>
        <authorList>
            <person name="Chen X."/>
        </authorList>
    </citation>
    <scope>NUCLEOTIDE SEQUENCE [LARGE SCALE GENOMIC DNA]</scope>
    <source>
        <strain evidence="3">cv. Shandingzi</strain>
        <tissue evidence="2">Leaves</tissue>
    </source>
</reference>
<comment type="caution">
    <text evidence="2">The sequence shown here is derived from an EMBL/GenBank/DDBJ whole genome shotgun (WGS) entry which is preliminary data.</text>
</comment>
<accession>A0A540LRZ2</accession>
<sequence length="55" mass="5840">MNVNSATPSGSTSSSALTRFNPISAAKRDARDAISHRKSDALELLKGRGLQAQRV</sequence>
<dbReference type="AlphaFoldDB" id="A0A540LRZ2"/>
<gene>
    <name evidence="2" type="ORF">C1H46_025185</name>
</gene>
<evidence type="ECO:0000313" key="3">
    <source>
        <dbReference type="Proteomes" id="UP000315295"/>
    </source>
</evidence>
<keyword evidence="3" id="KW-1185">Reference proteome</keyword>
<evidence type="ECO:0000313" key="2">
    <source>
        <dbReference type="EMBL" id="TQD89245.1"/>
    </source>
</evidence>
<dbReference type="Proteomes" id="UP000315295">
    <property type="component" value="Unassembled WGS sequence"/>
</dbReference>